<gene>
    <name evidence="1" type="ORF">ACIB24_14075</name>
</gene>
<dbReference type="EMBL" id="JBITLV010000004">
    <property type="protein sequence ID" value="MFI7588192.1"/>
    <property type="molecule type" value="Genomic_DNA"/>
</dbReference>
<protein>
    <submittedName>
        <fullName evidence="1">Heme-dependent oxidative N-demethylase family protein</fullName>
    </submittedName>
</protein>
<proteinExistence type="predicted"/>
<comment type="caution">
    <text evidence="1">The sequence shown here is derived from an EMBL/GenBank/DDBJ whole genome shotgun (WGS) entry which is preliminary data.</text>
</comment>
<evidence type="ECO:0000313" key="1">
    <source>
        <dbReference type="EMBL" id="MFI7588192.1"/>
    </source>
</evidence>
<keyword evidence="2" id="KW-1185">Reference proteome</keyword>
<sequence length="281" mass="30828">MPLPPAVRRALRLDDAWWPRPALNAAGEHRHTVGARPVDAGSWLRPRPHDEALVEWKDRRLAELGPRAFRGGPDTVEAGRAVLDLLGRRPHDVKHPLDLAARYVAEDLCLVDVTGPEPVLVAGSVVMPSGWLIGDKVGRPMLAVHEPVPQYAEQIGTASDQLLRKLTADRIVARVNWTMQAGDALFRPPGDPQPPVSGPAEAADVVHLRVEYQTLRRVTDAHVLFTIRTALEPLTALADRPALLATTRDALANLPPDQRVYKGMQTFAEPALTWLCDAALR</sequence>
<dbReference type="Pfam" id="PF11927">
    <property type="entry name" value="HODM_asu-like"/>
    <property type="match status" value="1"/>
</dbReference>
<organism evidence="1 2">
    <name type="scientific">Spongisporangium articulatum</name>
    <dbReference type="NCBI Taxonomy" id="3362603"/>
    <lineage>
        <taxon>Bacteria</taxon>
        <taxon>Bacillati</taxon>
        <taxon>Actinomycetota</taxon>
        <taxon>Actinomycetes</taxon>
        <taxon>Kineosporiales</taxon>
        <taxon>Kineosporiaceae</taxon>
        <taxon>Spongisporangium</taxon>
    </lineage>
</organism>
<dbReference type="Proteomes" id="UP001612915">
    <property type="component" value="Unassembled WGS sequence"/>
</dbReference>
<reference evidence="1 2" key="1">
    <citation type="submission" date="2024-10" db="EMBL/GenBank/DDBJ databases">
        <title>The Natural Products Discovery Center: Release of the First 8490 Sequenced Strains for Exploring Actinobacteria Biosynthetic Diversity.</title>
        <authorList>
            <person name="Kalkreuter E."/>
            <person name="Kautsar S.A."/>
            <person name="Yang D."/>
            <person name="Bader C.D."/>
            <person name="Teijaro C.N."/>
            <person name="Fluegel L."/>
            <person name="Davis C.M."/>
            <person name="Simpson J.R."/>
            <person name="Lauterbach L."/>
            <person name="Steele A.D."/>
            <person name="Gui C."/>
            <person name="Meng S."/>
            <person name="Li G."/>
            <person name="Viehrig K."/>
            <person name="Ye F."/>
            <person name="Su P."/>
            <person name="Kiefer A.F."/>
            <person name="Nichols A."/>
            <person name="Cepeda A.J."/>
            <person name="Yan W."/>
            <person name="Fan B."/>
            <person name="Jiang Y."/>
            <person name="Adhikari A."/>
            <person name="Zheng C.-J."/>
            <person name="Schuster L."/>
            <person name="Cowan T.M."/>
            <person name="Smanski M.J."/>
            <person name="Chevrette M.G."/>
            <person name="De Carvalho L.P.S."/>
            <person name="Shen B."/>
        </authorList>
    </citation>
    <scope>NUCLEOTIDE SEQUENCE [LARGE SCALE GENOMIC DNA]</scope>
    <source>
        <strain evidence="1 2">NPDC049639</strain>
    </source>
</reference>
<evidence type="ECO:0000313" key="2">
    <source>
        <dbReference type="Proteomes" id="UP001612915"/>
    </source>
</evidence>
<name>A0ABW8APC2_9ACTN</name>
<accession>A0ABW8APC2</accession>
<dbReference type="InterPro" id="IPR021848">
    <property type="entry name" value="HODM_asu-like"/>
</dbReference>
<dbReference type="RefSeq" id="WP_398281310.1">
    <property type="nucleotide sequence ID" value="NZ_JBITLV010000004.1"/>
</dbReference>